<feature type="transmembrane region" description="Helical" evidence="12">
    <location>
        <begin position="392"/>
        <end position="412"/>
    </location>
</feature>
<feature type="transmembrane region" description="Helical" evidence="12">
    <location>
        <begin position="53"/>
        <end position="76"/>
    </location>
</feature>
<keyword evidence="7 12" id="KW-1133">Transmembrane helix</keyword>
<keyword evidence="6 12" id="KW-0812">Transmembrane</keyword>
<evidence type="ECO:0000256" key="4">
    <source>
        <dbReference type="ARBA" id="ARBA00022449"/>
    </source>
</evidence>
<evidence type="ECO:0000256" key="1">
    <source>
        <dbReference type="ARBA" id="ARBA00004429"/>
    </source>
</evidence>
<evidence type="ECO:0000256" key="6">
    <source>
        <dbReference type="ARBA" id="ARBA00022692"/>
    </source>
</evidence>
<dbReference type="Proteomes" id="UP000036097">
    <property type="component" value="Unassembled WGS sequence"/>
</dbReference>
<evidence type="ECO:0000256" key="5">
    <source>
        <dbReference type="ARBA" id="ARBA00022475"/>
    </source>
</evidence>
<keyword evidence="5" id="KW-1003">Cell membrane</keyword>
<feature type="transmembrane region" description="Helical" evidence="12">
    <location>
        <begin position="355"/>
        <end position="380"/>
    </location>
</feature>
<dbReference type="RefSeq" id="WP_047880563.1">
    <property type="nucleotide sequence ID" value="NZ_LDOT01000033.1"/>
</dbReference>
<dbReference type="PANTHER" id="PTHR43298">
    <property type="entry name" value="MULTIDRUG RESISTANCE PROTEIN NORM-RELATED"/>
    <property type="match status" value="1"/>
</dbReference>
<dbReference type="PIRSF" id="PIRSF006603">
    <property type="entry name" value="DinF"/>
    <property type="match status" value="1"/>
</dbReference>
<sequence length="456" mass="49608">MQNYRRETRHLLKLAIPVLIASIAQTSMGFVDTVMAGGVSATDMAAVSVATSIWLPSILFGVGLLIALVPIVATLNGSGKKDKIPFEVQHGFLLALIMSVPIMLILYNAGVLINMMDVEPALAEKTIGYLHAVVFAVPGFLFFQTLKCYSEGLSLTIPAMVIGFIGLAANIPLNWIFVYGKFGAPAMGGVGCGVATAIVYWLMFFSMLVYIKFNKRLNRIGLFEKWHKPQLKALTRLFRLGLPVAASIFFEVSLFAAIALLISPLGSITVAAHQIASNFSSLIFMIPMSLGSALSIRVGYLLGRENVFEAKIASRCGLLVALTIAILTATSTVLFREHIALMYTDNPEVILIAGQLLFLAAIYQCTDAIQVVAAGALRGYKDMRAIFIRTFIAYWILGLPIGYILGISGLFIEPMGPHGFWIGNIIGLTSAAIMLATRLRWVHRQDFNAQLAMSHR</sequence>
<keyword evidence="14" id="KW-1185">Reference proteome</keyword>
<dbReference type="PANTHER" id="PTHR43298:SF2">
    <property type="entry name" value="FMN_FAD EXPORTER YEEO-RELATED"/>
    <property type="match status" value="1"/>
</dbReference>
<evidence type="ECO:0000313" key="13">
    <source>
        <dbReference type="EMBL" id="KLV03470.1"/>
    </source>
</evidence>
<evidence type="ECO:0000256" key="10">
    <source>
        <dbReference type="ARBA" id="ARBA00030855"/>
    </source>
</evidence>
<dbReference type="AlphaFoldDB" id="A0A0J1GUQ8"/>
<dbReference type="Pfam" id="PF01554">
    <property type="entry name" value="MatE"/>
    <property type="match status" value="2"/>
</dbReference>
<keyword evidence="4" id="KW-0050">Antiport</keyword>
<feature type="transmembrane region" description="Helical" evidence="12">
    <location>
        <begin position="155"/>
        <end position="180"/>
    </location>
</feature>
<proteinExistence type="predicted"/>
<dbReference type="PATRIC" id="fig|1195763.3.peg.4149"/>
<dbReference type="GO" id="GO:0005886">
    <property type="term" value="C:plasma membrane"/>
    <property type="evidence" value="ECO:0007669"/>
    <property type="project" value="UniProtKB-SubCell"/>
</dbReference>
<feature type="transmembrane region" description="Helical" evidence="12">
    <location>
        <begin position="312"/>
        <end position="335"/>
    </location>
</feature>
<evidence type="ECO:0000256" key="8">
    <source>
        <dbReference type="ARBA" id="ARBA00023065"/>
    </source>
</evidence>
<evidence type="ECO:0000256" key="12">
    <source>
        <dbReference type="SAM" id="Phobius"/>
    </source>
</evidence>
<gene>
    <name evidence="13" type="ORF">ABT56_19390</name>
</gene>
<feature type="transmembrane region" description="Helical" evidence="12">
    <location>
        <begin position="127"/>
        <end position="143"/>
    </location>
</feature>
<keyword evidence="3" id="KW-0813">Transport</keyword>
<dbReference type="InterPro" id="IPR002528">
    <property type="entry name" value="MATE_fam"/>
</dbReference>
<protein>
    <recommendedName>
        <fullName evidence="2">Multidrug resistance protein NorM</fullName>
    </recommendedName>
    <alternativeName>
        <fullName evidence="11">Multidrug-efflux transporter</fullName>
    </alternativeName>
    <alternativeName>
        <fullName evidence="10">Na(+)/drug antiporter</fullName>
    </alternativeName>
</protein>
<keyword evidence="8" id="KW-0406">Ion transport</keyword>
<evidence type="ECO:0000256" key="11">
    <source>
        <dbReference type="ARBA" id="ARBA00031636"/>
    </source>
</evidence>
<evidence type="ECO:0000313" key="14">
    <source>
        <dbReference type="Proteomes" id="UP000036097"/>
    </source>
</evidence>
<dbReference type="STRING" id="1195763.ABT56_19390"/>
<dbReference type="NCBIfam" id="TIGR00797">
    <property type="entry name" value="matE"/>
    <property type="match status" value="1"/>
</dbReference>
<organism evidence="13 14">
    <name type="scientific">Photobacterium aquae</name>
    <dbReference type="NCBI Taxonomy" id="1195763"/>
    <lineage>
        <taxon>Bacteria</taxon>
        <taxon>Pseudomonadati</taxon>
        <taxon>Pseudomonadota</taxon>
        <taxon>Gammaproteobacteria</taxon>
        <taxon>Vibrionales</taxon>
        <taxon>Vibrionaceae</taxon>
        <taxon>Photobacterium</taxon>
    </lineage>
</organism>
<accession>A0A0J1GUQ8</accession>
<dbReference type="GO" id="GO:0042910">
    <property type="term" value="F:xenobiotic transmembrane transporter activity"/>
    <property type="evidence" value="ECO:0007669"/>
    <property type="project" value="InterPro"/>
</dbReference>
<dbReference type="OrthoDB" id="9780160at2"/>
<evidence type="ECO:0000256" key="3">
    <source>
        <dbReference type="ARBA" id="ARBA00022448"/>
    </source>
</evidence>
<keyword evidence="9 12" id="KW-0472">Membrane</keyword>
<comment type="subcellular location">
    <subcellularLocation>
        <location evidence="1">Cell inner membrane</location>
        <topology evidence="1">Multi-pass membrane protein</topology>
    </subcellularLocation>
</comment>
<name>A0A0J1GUQ8_9GAMM</name>
<feature type="transmembrane region" description="Helical" evidence="12">
    <location>
        <begin position="418"/>
        <end position="437"/>
    </location>
</feature>
<dbReference type="GO" id="GO:0006811">
    <property type="term" value="P:monoatomic ion transport"/>
    <property type="evidence" value="ECO:0007669"/>
    <property type="project" value="UniProtKB-KW"/>
</dbReference>
<dbReference type="EMBL" id="LDOT01000033">
    <property type="protein sequence ID" value="KLV03470.1"/>
    <property type="molecule type" value="Genomic_DNA"/>
</dbReference>
<feature type="transmembrane region" description="Helical" evidence="12">
    <location>
        <begin position="237"/>
        <end position="262"/>
    </location>
</feature>
<feature type="transmembrane region" description="Helical" evidence="12">
    <location>
        <begin position="88"/>
        <end position="107"/>
    </location>
</feature>
<feature type="transmembrane region" description="Helical" evidence="12">
    <location>
        <begin position="282"/>
        <end position="300"/>
    </location>
</feature>
<dbReference type="InterPro" id="IPR050222">
    <property type="entry name" value="MATE_MdtK"/>
</dbReference>
<dbReference type="GO" id="GO:0015297">
    <property type="term" value="F:antiporter activity"/>
    <property type="evidence" value="ECO:0007669"/>
    <property type="project" value="UniProtKB-KW"/>
</dbReference>
<evidence type="ECO:0000256" key="7">
    <source>
        <dbReference type="ARBA" id="ARBA00022989"/>
    </source>
</evidence>
<comment type="caution">
    <text evidence="13">The sequence shown here is derived from an EMBL/GenBank/DDBJ whole genome shotgun (WGS) entry which is preliminary data.</text>
</comment>
<reference evidence="13 14" key="1">
    <citation type="submission" date="2015-05" db="EMBL/GenBank/DDBJ databases">
        <title>Photobacterium galathea sp. nov.</title>
        <authorList>
            <person name="Machado H."/>
            <person name="Gram L."/>
        </authorList>
    </citation>
    <scope>NUCLEOTIDE SEQUENCE [LARGE SCALE GENOMIC DNA]</scope>
    <source>
        <strain evidence="13 14">CGMCC 1.12159</strain>
    </source>
</reference>
<dbReference type="InterPro" id="IPR048279">
    <property type="entry name" value="MdtK-like"/>
</dbReference>
<dbReference type="CDD" id="cd13131">
    <property type="entry name" value="MATE_NorM_like"/>
    <property type="match status" value="1"/>
</dbReference>
<evidence type="ECO:0000256" key="9">
    <source>
        <dbReference type="ARBA" id="ARBA00023136"/>
    </source>
</evidence>
<feature type="transmembrane region" description="Helical" evidence="12">
    <location>
        <begin position="186"/>
        <end position="211"/>
    </location>
</feature>
<evidence type="ECO:0000256" key="2">
    <source>
        <dbReference type="ARBA" id="ARBA00013489"/>
    </source>
</evidence>